<dbReference type="InterPro" id="IPR016181">
    <property type="entry name" value="Acyl_CoA_acyltransferase"/>
</dbReference>
<sequence length="168" mass="19378">MIIRNANIIDIENIANLYITNWKNTYSELLPQDFLDSLTVNSAIYKWSNYLNSENNKLFVAYEKDEFLGFVSSKVDDEDAHWWYLDSLHVNKNSRGHGVGTKLIYEVGKYALTNNYKSMSICIVCGNDNAGNLYKKLGATHYKYFVDDFGGTKSNSQKLVWRDLSIFK</sequence>
<evidence type="ECO:0000259" key="1">
    <source>
        <dbReference type="PROSITE" id="PS51186"/>
    </source>
</evidence>
<dbReference type="InterPro" id="IPR000182">
    <property type="entry name" value="GNAT_dom"/>
</dbReference>
<dbReference type="PROSITE" id="PS51186">
    <property type="entry name" value="GNAT"/>
    <property type="match status" value="1"/>
</dbReference>
<accession>A0A6N3DWK5</accession>
<keyword evidence="4" id="KW-1185">Reference proteome</keyword>
<dbReference type="RefSeq" id="WP_156531047.1">
    <property type="nucleotide sequence ID" value="NZ_BAABXU010000001.1"/>
</dbReference>
<evidence type="ECO:0000313" key="2">
    <source>
        <dbReference type="EMBL" id="MCB5445600.1"/>
    </source>
</evidence>
<dbReference type="GO" id="GO:0016747">
    <property type="term" value="F:acyltransferase activity, transferring groups other than amino-acyl groups"/>
    <property type="evidence" value="ECO:0007669"/>
    <property type="project" value="InterPro"/>
</dbReference>
<reference evidence="3" key="1">
    <citation type="submission" date="2019-11" db="EMBL/GenBank/DDBJ databases">
        <authorList>
            <person name="Feng L."/>
        </authorList>
    </citation>
    <scope>NUCLEOTIDE SEQUENCE</scope>
    <source>
        <strain evidence="3">IbartlettiiLFYP30</strain>
    </source>
</reference>
<dbReference type="SUPFAM" id="SSF55729">
    <property type="entry name" value="Acyl-CoA N-acyltransferases (Nat)"/>
    <property type="match status" value="1"/>
</dbReference>
<dbReference type="Proteomes" id="UP001299409">
    <property type="component" value="Unassembled WGS sequence"/>
</dbReference>
<evidence type="ECO:0000313" key="3">
    <source>
        <dbReference type="EMBL" id="VYU32345.1"/>
    </source>
</evidence>
<dbReference type="CDD" id="cd04301">
    <property type="entry name" value="NAT_SF"/>
    <property type="match status" value="1"/>
</dbReference>
<name>A0A6N3DWK5_9FIRM</name>
<dbReference type="Pfam" id="PF00583">
    <property type="entry name" value="Acetyltransf_1"/>
    <property type="match status" value="1"/>
</dbReference>
<gene>
    <name evidence="3" type="ORF">IBLFYP30_02356</name>
    <name evidence="2" type="ORF">LIP50_05205</name>
</gene>
<keyword evidence="3" id="KW-0808">Transferase</keyword>
<organism evidence="3">
    <name type="scientific">Intestinibacter bartlettii</name>
    <dbReference type="NCBI Taxonomy" id="261299"/>
    <lineage>
        <taxon>Bacteria</taxon>
        <taxon>Bacillati</taxon>
        <taxon>Bacillota</taxon>
        <taxon>Clostridia</taxon>
        <taxon>Peptostreptococcales</taxon>
        <taxon>Peptostreptococcaceae</taxon>
        <taxon>Intestinibacter</taxon>
    </lineage>
</organism>
<dbReference type="EMBL" id="JAJBMB010000004">
    <property type="protein sequence ID" value="MCB5445600.1"/>
    <property type="molecule type" value="Genomic_DNA"/>
</dbReference>
<feature type="domain" description="N-acetyltransferase" evidence="1">
    <location>
        <begin position="1"/>
        <end position="160"/>
    </location>
</feature>
<dbReference type="AlphaFoldDB" id="A0A6N3DWK5"/>
<dbReference type="EMBL" id="CACRUE010000033">
    <property type="protein sequence ID" value="VYU32345.1"/>
    <property type="molecule type" value="Genomic_DNA"/>
</dbReference>
<proteinExistence type="predicted"/>
<reference evidence="2 4" key="2">
    <citation type="submission" date="2021-10" db="EMBL/GenBank/DDBJ databases">
        <title>Collection of gut derived symbiotic bacterial strains cultured from healthy donors.</title>
        <authorList>
            <person name="Lin H."/>
            <person name="Littmann E."/>
            <person name="Claire K."/>
            <person name="Pamer E."/>
        </authorList>
    </citation>
    <scope>NUCLEOTIDE SEQUENCE [LARGE SCALE GENOMIC DNA]</scope>
    <source>
        <strain evidence="2 4">MSK.17.68</strain>
    </source>
</reference>
<dbReference type="Gene3D" id="3.40.630.30">
    <property type="match status" value="1"/>
</dbReference>
<evidence type="ECO:0000313" key="4">
    <source>
        <dbReference type="Proteomes" id="UP001299409"/>
    </source>
</evidence>
<protein>
    <submittedName>
        <fullName evidence="2">GNAT family N-acetyltransferase</fullName>
    </submittedName>
    <submittedName>
        <fullName evidence="3">Putative acetyltransferase</fullName>
    </submittedName>
</protein>